<dbReference type="OrthoDB" id="3101451at2759"/>
<name>A0A6A4H0T9_9AGAR</name>
<dbReference type="SUPFAM" id="SSF51322">
    <property type="entry name" value="Cyanovirin-N"/>
    <property type="match status" value="2"/>
</dbReference>
<feature type="domain" description="Cyanovirin-N" evidence="1">
    <location>
        <begin position="298"/>
        <end position="390"/>
    </location>
</feature>
<protein>
    <recommendedName>
        <fullName evidence="1">Cyanovirin-N domain-containing protein</fullName>
    </recommendedName>
</protein>
<dbReference type="InterPro" id="IPR036673">
    <property type="entry name" value="Cyanovirin-N_sf"/>
</dbReference>
<dbReference type="Gene3D" id="2.30.60.10">
    <property type="entry name" value="Cyanovirin-N"/>
    <property type="match status" value="2"/>
</dbReference>
<evidence type="ECO:0000259" key="1">
    <source>
        <dbReference type="Pfam" id="PF08881"/>
    </source>
</evidence>
<evidence type="ECO:0000313" key="3">
    <source>
        <dbReference type="Proteomes" id="UP000799118"/>
    </source>
</evidence>
<evidence type="ECO:0000313" key="2">
    <source>
        <dbReference type="EMBL" id="KAE9391288.1"/>
    </source>
</evidence>
<keyword evidence="3" id="KW-1185">Reference proteome</keyword>
<dbReference type="EMBL" id="ML769629">
    <property type="protein sequence ID" value="KAE9391288.1"/>
    <property type="molecule type" value="Genomic_DNA"/>
</dbReference>
<accession>A0A6A4H0T9</accession>
<gene>
    <name evidence="2" type="ORF">BT96DRAFT_1061097</name>
</gene>
<dbReference type="InterPro" id="IPR011058">
    <property type="entry name" value="Cyanovirin-N"/>
</dbReference>
<sequence>MYPSTCKIHVDDREVRELLVLIVSSSLCEPLSQPWKWGKLSRNVPDRKDCVREIMARAQMYGRGRKAGIVKKQTDNELRTCSLHRCPLPMMLYAPNKRFSRCFISTLAKSRTIQQDESGLNQVRIQSSGHCLAIPSPYKYYAPTWQVTIILHPLKAIDSFVQKYAFRFFLRERKTLTLDLNGCLSAVNGSFKWGGNGGFKAAKNPSLINGSMLSAELPYGKGQWQKAQIELNTNIEVKDGQLVFRDPASSSPRTPPSTPPPSYEEAQYFRAFKETKKETTYSKRSSSYLEFSVGNTLSLKGSVLHAKGRKSGDKDRSVDLTLDLDTYVGVLDGRLVWGRKGFFSVSKNTRVEGFVLHADCEKLESETGVKTIEHSTLDLSRYLQIYAGKLGVKVADTGEEMSDLFSEARWLKFKVVTELDSTEAIKALEEKAAFKAAFGALAETTSEYLAAETKEFSASAAEYVKQGMTDQVKEQATTIVSKALAEKVENEINKKIKETFTTARETIKKACDDAEEAVLKTCSDMVGAAAGDVAVEFVESVIGPMRDQIVEACDTYTRETLEEVSASALAHFQERAEIMMEREIIGASIRRAQTKARILQMFMQDGVI</sequence>
<dbReference type="Proteomes" id="UP000799118">
    <property type="component" value="Unassembled WGS sequence"/>
</dbReference>
<dbReference type="Pfam" id="PF08881">
    <property type="entry name" value="CVNH"/>
    <property type="match status" value="2"/>
</dbReference>
<organism evidence="2 3">
    <name type="scientific">Gymnopus androsaceus JB14</name>
    <dbReference type="NCBI Taxonomy" id="1447944"/>
    <lineage>
        <taxon>Eukaryota</taxon>
        <taxon>Fungi</taxon>
        <taxon>Dikarya</taxon>
        <taxon>Basidiomycota</taxon>
        <taxon>Agaricomycotina</taxon>
        <taxon>Agaricomycetes</taxon>
        <taxon>Agaricomycetidae</taxon>
        <taxon>Agaricales</taxon>
        <taxon>Marasmiineae</taxon>
        <taxon>Omphalotaceae</taxon>
        <taxon>Gymnopus</taxon>
    </lineage>
</organism>
<proteinExistence type="predicted"/>
<reference evidence="2" key="1">
    <citation type="journal article" date="2019" name="Environ. Microbiol.">
        <title>Fungal ecological strategies reflected in gene transcription - a case study of two litter decomposers.</title>
        <authorList>
            <person name="Barbi F."/>
            <person name="Kohler A."/>
            <person name="Barry K."/>
            <person name="Baskaran P."/>
            <person name="Daum C."/>
            <person name="Fauchery L."/>
            <person name="Ihrmark K."/>
            <person name="Kuo A."/>
            <person name="LaButti K."/>
            <person name="Lipzen A."/>
            <person name="Morin E."/>
            <person name="Grigoriev I.V."/>
            <person name="Henrissat B."/>
            <person name="Lindahl B."/>
            <person name="Martin F."/>
        </authorList>
    </citation>
    <scope>NUCLEOTIDE SEQUENCE</scope>
    <source>
        <strain evidence="2">JB14</strain>
    </source>
</reference>
<dbReference type="AlphaFoldDB" id="A0A6A4H0T9"/>
<feature type="domain" description="Cyanovirin-N" evidence="1">
    <location>
        <begin position="174"/>
        <end position="243"/>
    </location>
</feature>